<evidence type="ECO:0008006" key="4">
    <source>
        <dbReference type="Google" id="ProtNLM"/>
    </source>
</evidence>
<keyword evidence="3" id="KW-1185">Reference proteome</keyword>
<comment type="similarity">
    <text evidence="1">Belongs to the UDP-glycosyltransferase family.</text>
</comment>
<dbReference type="SUPFAM" id="SSF53756">
    <property type="entry name" value="UDP-Glycosyltransferase/glycogen phosphorylase"/>
    <property type="match status" value="1"/>
</dbReference>
<protein>
    <recommendedName>
        <fullName evidence="4">UDP-Glycosyltransferase superfamily protein</fullName>
    </recommendedName>
</protein>
<name>A0AAD4WD80_PRUDU</name>
<gene>
    <name evidence="2" type="ORF">L3X38_019221</name>
</gene>
<comment type="caution">
    <text evidence="2">The sequence shown here is derived from an EMBL/GenBank/DDBJ whole genome shotgun (WGS) entry which is preliminary data.</text>
</comment>
<proteinExistence type="inferred from homology"/>
<sequence length="99" mass="11381">MVSIEVADQKPHALCIPFPYQGHIRPFLKFAKLLHHRGFRFTFVNTKYNHRRFLKSLGHDTLDGLTGFHFETIPDGLPPSDSDSTQDIYSICDSINHNL</sequence>
<dbReference type="GO" id="GO:0080043">
    <property type="term" value="F:quercetin 3-O-glucosyltransferase activity"/>
    <property type="evidence" value="ECO:0007669"/>
    <property type="project" value="TreeGrafter"/>
</dbReference>
<accession>A0AAD4WD80</accession>
<dbReference type="AlphaFoldDB" id="A0AAD4WD80"/>
<dbReference type="PANTHER" id="PTHR11926">
    <property type="entry name" value="GLUCOSYL/GLUCURONOSYL TRANSFERASES"/>
    <property type="match status" value="1"/>
</dbReference>
<evidence type="ECO:0000256" key="1">
    <source>
        <dbReference type="ARBA" id="ARBA00009995"/>
    </source>
</evidence>
<evidence type="ECO:0000313" key="2">
    <source>
        <dbReference type="EMBL" id="KAI5339947.1"/>
    </source>
</evidence>
<reference evidence="2 3" key="1">
    <citation type="journal article" date="2022" name="G3 (Bethesda)">
        <title>Whole-genome sequence and methylome profiling of the almond [Prunus dulcis (Mill.) D.A. Webb] cultivar 'Nonpareil'.</title>
        <authorList>
            <person name="D'Amico-Willman K.M."/>
            <person name="Ouma W.Z."/>
            <person name="Meulia T."/>
            <person name="Sideli G.M."/>
            <person name="Gradziel T.M."/>
            <person name="Fresnedo-Ramirez J."/>
        </authorList>
    </citation>
    <scope>NUCLEOTIDE SEQUENCE [LARGE SCALE GENOMIC DNA]</scope>
    <source>
        <strain evidence="2">Clone GOH B32 T37-40</strain>
    </source>
</reference>
<dbReference type="GO" id="GO:0080044">
    <property type="term" value="F:quercetin 7-O-glucosyltransferase activity"/>
    <property type="evidence" value="ECO:0007669"/>
    <property type="project" value="TreeGrafter"/>
</dbReference>
<dbReference type="EMBL" id="JAJFAZ020000003">
    <property type="protein sequence ID" value="KAI5339947.1"/>
    <property type="molecule type" value="Genomic_DNA"/>
</dbReference>
<dbReference type="Proteomes" id="UP001054821">
    <property type="component" value="Chromosome 3"/>
</dbReference>
<organism evidence="2 3">
    <name type="scientific">Prunus dulcis</name>
    <name type="common">Almond</name>
    <name type="synonym">Amygdalus dulcis</name>
    <dbReference type="NCBI Taxonomy" id="3755"/>
    <lineage>
        <taxon>Eukaryota</taxon>
        <taxon>Viridiplantae</taxon>
        <taxon>Streptophyta</taxon>
        <taxon>Embryophyta</taxon>
        <taxon>Tracheophyta</taxon>
        <taxon>Spermatophyta</taxon>
        <taxon>Magnoliopsida</taxon>
        <taxon>eudicotyledons</taxon>
        <taxon>Gunneridae</taxon>
        <taxon>Pentapetalae</taxon>
        <taxon>rosids</taxon>
        <taxon>fabids</taxon>
        <taxon>Rosales</taxon>
        <taxon>Rosaceae</taxon>
        <taxon>Amygdaloideae</taxon>
        <taxon>Amygdaleae</taxon>
        <taxon>Prunus</taxon>
    </lineage>
</organism>
<dbReference type="Gene3D" id="3.40.50.2000">
    <property type="entry name" value="Glycogen Phosphorylase B"/>
    <property type="match status" value="1"/>
</dbReference>
<evidence type="ECO:0000313" key="3">
    <source>
        <dbReference type="Proteomes" id="UP001054821"/>
    </source>
</evidence>
<dbReference type="PANTHER" id="PTHR11926:SF1498">
    <property type="entry name" value="GLYCOSYLTRANSFERASE"/>
    <property type="match status" value="1"/>
</dbReference>